<evidence type="ECO:0000259" key="5">
    <source>
        <dbReference type="PROSITE" id="PS51471"/>
    </source>
</evidence>
<evidence type="ECO:0000256" key="4">
    <source>
        <dbReference type="RuleBase" id="RU003682"/>
    </source>
</evidence>
<evidence type="ECO:0000313" key="6">
    <source>
        <dbReference type="EMBL" id="KAJ7016831.1"/>
    </source>
</evidence>
<dbReference type="InterPro" id="IPR026992">
    <property type="entry name" value="DIOX_N"/>
</dbReference>
<feature type="domain" description="Fe2OG dioxygenase" evidence="5">
    <location>
        <begin position="174"/>
        <end position="273"/>
    </location>
</feature>
<dbReference type="GO" id="GO:0016491">
    <property type="term" value="F:oxidoreductase activity"/>
    <property type="evidence" value="ECO:0007669"/>
    <property type="project" value="UniProtKB-KW"/>
</dbReference>
<name>A0AAD6RWP3_9AGAR</name>
<dbReference type="InterPro" id="IPR044861">
    <property type="entry name" value="IPNS-like_FE2OG_OXY"/>
</dbReference>
<dbReference type="Gene3D" id="2.60.120.330">
    <property type="entry name" value="B-lactam Antibiotic, Isopenicillin N Synthase, Chain"/>
    <property type="match status" value="1"/>
</dbReference>
<dbReference type="InterPro" id="IPR005123">
    <property type="entry name" value="Oxoglu/Fe-dep_dioxygenase_dom"/>
</dbReference>
<keyword evidence="7" id="KW-1185">Reference proteome</keyword>
<evidence type="ECO:0000256" key="2">
    <source>
        <dbReference type="ARBA" id="ARBA00022723"/>
    </source>
</evidence>
<evidence type="ECO:0000256" key="3">
    <source>
        <dbReference type="ARBA" id="ARBA00023004"/>
    </source>
</evidence>
<sequence length="358" mass="39907">MTPPLPEIPLLDLSLAQRDKPAFIAQLRGMLVNGGFAYLAHTPVSKELVDNMVDSTAKFFALPADVKDSVTMNDSAHFNGYLRKGSVENPTREQFNYGDDSGTWPAEGAPVYHKIHGSTPWPDDAVFPGGRAVMKDYYTQLKLLSLQFTEYVAEALGLSPDAFESISEPDVAMRQLRCKLLRYPTCPPSTTGFVPHTDSNFLTYLLQASDEPGLEIQNSSGEWFAAPPIRGTFILLTGKILEKVTHGLVKAPLHRVVSPTQGTRYSVGYFQGVAMDTRVAETKFEFPQELLDMKRARQEREGDTTEFRFTESDKIPTGEGVLNFKLRAHPLVTYKYYPELFPKFFPDGLPAKYATAAH</sequence>
<dbReference type="PROSITE" id="PS51471">
    <property type="entry name" value="FE2OG_OXY"/>
    <property type="match status" value="1"/>
</dbReference>
<dbReference type="Pfam" id="PF14226">
    <property type="entry name" value="DIOX_N"/>
    <property type="match status" value="1"/>
</dbReference>
<keyword evidence="2 4" id="KW-0479">Metal-binding</keyword>
<dbReference type="AlphaFoldDB" id="A0AAD6RWP3"/>
<comment type="similarity">
    <text evidence="1 4">Belongs to the iron/ascorbate-dependent oxidoreductase family.</text>
</comment>
<dbReference type="PANTHER" id="PTHR47991">
    <property type="entry name" value="OXOGLUTARATE/IRON-DEPENDENT DIOXYGENASE"/>
    <property type="match status" value="1"/>
</dbReference>
<protein>
    <recommendedName>
        <fullName evidence="5">Fe2OG dioxygenase domain-containing protein</fullName>
    </recommendedName>
</protein>
<proteinExistence type="inferred from homology"/>
<dbReference type="InterPro" id="IPR027443">
    <property type="entry name" value="IPNS-like_sf"/>
</dbReference>
<dbReference type="Pfam" id="PF03171">
    <property type="entry name" value="2OG-FeII_Oxy"/>
    <property type="match status" value="1"/>
</dbReference>
<keyword evidence="4" id="KW-0560">Oxidoreductase</keyword>
<dbReference type="EMBL" id="JARJCM010000459">
    <property type="protein sequence ID" value="KAJ7016831.1"/>
    <property type="molecule type" value="Genomic_DNA"/>
</dbReference>
<evidence type="ECO:0000256" key="1">
    <source>
        <dbReference type="ARBA" id="ARBA00008056"/>
    </source>
</evidence>
<dbReference type="SUPFAM" id="SSF51197">
    <property type="entry name" value="Clavaminate synthase-like"/>
    <property type="match status" value="1"/>
</dbReference>
<evidence type="ECO:0000313" key="7">
    <source>
        <dbReference type="Proteomes" id="UP001218188"/>
    </source>
</evidence>
<comment type="caution">
    <text evidence="6">The sequence shown here is derived from an EMBL/GenBank/DDBJ whole genome shotgun (WGS) entry which is preliminary data.</text>
</comment>
<organism evidence="6 7">
    <name type="scientific">Mycena alexandri</name>
    <dbReference type="NCBI Taxonomy" id="1745969"/>
    <lineage>
        <taxon>Eukaryota</taxon>
        <taxon>Fungi</taxon>
        <taxon>Dikarya</taxon>
        <taxon>Basidiomycota</taxon>
        <taxon>Agaricomycotina</taxon>
        <taxon>Agaricomycetes</taxon>
        <taxon>Agaricomycetidae</taxon>
        <taxon>Agaricales</taxon>
        <taxon>Marasmiineae</taxon>
        <taxon>Mycenaceae</taxon>
        <taxon>Mycena</taxon>
    </lineage>
</organism>
<dbReference type="InterPro" id="IPR050295">
    <property type="entry name" value="Plant_2OG-oxidoreductases"/>
</dbReference>
<reference evidence="6" key="1">
    <citation type="submission" date="2023-03" db="EMBL/GenBank/DDBJ databases">
        <title>Massive genome expansion in bonnet fungi (Mycena s.s.) driven by repeated elements and novel gene families across ecological guilds.</title>
        <authorList>
            <consortium name="Lawrence Berkeley National Laboratory"/>
            <person name="Harder C.B."/>
            <person name="Miyauchi S."/>
            <person name="Viragh M."/>
            <person name="Kuo A."/>
            <person name="Thoen E."/>
            <person name="Andreopoulos B."/>
            <person name="Lu D."/>
            <person name="Skrede I."/>
            <person name="Drula E."/>
            <person name="Henrissat B."/>
            <person name="Morin E."/>
            <person name="Kohler A."/>
            <person name="Barry K."/>
            <person name="LaButti K."/>
            <person name="Morin E."/>
            <person name="Salamov A."/>
            <person name="Lipzen A."/>
            <person name="Mereny Z."/>
            <person name="Hegedus B."/>
            <person name="Baldrian P."/>
            <person name="Stursova M."/>
            <person name="Weitz H."/>
            <person name="Taylor A."/>
            <person name="Grigoriev I.V."/>
            <person name="Nagy L.G."/>
            <person name="Martin F."/>
            <person name="Kauserud H."/>
        </authorList>
    </citation>
    <scope>NUCLEOTIDE SEQUENCE</scope>
    <source>
        <strain evidence="6">CBHHK200</strain>
    </source>
</reference>
<dbReference type="GO" id="GO:0046872">
    <property type="term" value="F:metal ion binding"/>
    <property type="evidence" value="ECO:0007669"/>
    <property type="project" value="UniProtKB-KW"/>
</dbReference>
<accession>A0AAD6RWP3</accession>
<keyword evidence="3 4" id="KW-0408">Iron</keyword>
<gene>
    <name evidence="6" type="ORF">C8F04DRAFT_492762</name>
</gene>
<dbReference type="Proteomes" id="UP001218188">
    <property type="component" value="Unassembled WGS sequence"/>
</dbReference>